<keyword evidence="2" id="KW-1185">Reference proteome</keyword>
<gene>
    <name evidence="1" type="ORF">NTJ_07386</name>
</gene>
<reference evidence="1 2" key="1">
    <citation type="submission" date="2023-09" db="EMBL/GenBank/DDBJ databases">
        <title>Nesidiocoris tenuis whole genome shotgun sequence.</title>
        <authorList>
            <person name="Shibata T."/>
            <person name="Shimoda M."/>
            <person name="Kobayashi T."/>
            <person name="Uehara T."/>
        </authorList>
    </citation>
    <scope>NUCLEOTIDE SEQUENCE [LARGE SCALE GENOMIC DNA]</scope>
    <source>
        <strain evidence="1 2">Japan</strain>
    </source>
</reference>
<sequence>MWYANTLSVDGRELECERSSKKVKTSVVNVCKKERVYSMRDVEREESGLRARNMARHSWTDSQGLGLPIFCFWPAQVILSFSVETHGDHSSSRAEEEVAVLLYRHPNIEYKFNVRLIIC</sequence>
<organism evidence="1 2">
    <name type="scientific">Nesidiocoris tenuis</name>
    <dbReference type="NCBI Taxonomy" id="355587"/>
    <lineage>
        <taxon>Eukaryota</taxon>
        <taxon>Metazoa</taxon>
        <taxon>Ecdysozoa</taxon>
        <taxon>Arthropoda</taxon>
        <taxon>Hexapoda</taxon>
        <taxon>Insecta</taxon>
        <taxon>Pterygota</taxon>
        <taxon>Neoptera</taxon>
        <taxon>Paraneoptera</taxon>
        <taxon>Hemiptera</taxon>
        <taxon>Heteroptera</taxon>
        <taxon>Panheteroptera</taxon>
        <taxon>Cimicomorpha</taxon>
        <taxon>Miridae</taxon>
        <taxon>Dicyphina</taxon>
        <taxon>Nesidiocoris</taxon>
    </lineage>
</organism>
<proteinExistence type="predicted"/>
<evidence type="ECO:0000313" key="2">
    <source>
        <dbReference type="Proteomes" id="UP001307889"/>
    </source>
</evidence>
<dbReference type="EMBL" id="AP028913">
    <property type="protein sequence ID" value="BES94577.1"/>
    <property type="molecule type" value="Genomic_DNA"/>
</dbReference>
<protein>
    <submittedName>
        <fullName evidence="1">Uncharacterized protein</fullName>
    </submittedName>
</protein>
<name>A0ABN7ATB5_9HEMI</name>
<accession>A0ABN7ATB5</accession>
<evidence type="ECO:0000313" key="1">
    <source>
        <dbReference type="EMBL" id="BES94577.1"/>
    </source>
</evidence>
<dbReference type="Proteomes" id="UP001307889">
    <property type="component" value="Chromosome 5"/>
</dbReference>